<dbReference type="Proteomes" id="UP000007005">
    <property type="component" value="Segment"/>
</dbReference>
<dbReference type="GeneID" id="14295923"/>
<reference evidence="1 2" key="1">
    <citation type="submission" date="2012-06" db="EMBL/GenBank/DDBJ databases">
        <title>Bacteriophages quickly and effectively reduce contamination of various foods with Salmonella.</title>
        <authorList>
            <person name="Woolston J."/>
            <person name="Parks A.R."/>
            <person name="Hanna L.F."/>
            <person name="Charbonneau D."/>
            <person name="Sulakvelidze A."/>
        </authorList>
    </citation>
    <scope>NUCLEOTIDE SEQUENCE [LARGE SCALE GENOMIC DNA]</scope>
    <source>
        <strain evidence="1">SKML-39</strain>
    </source>
</reference>
<dbReference type="EMBL" id="JX181829">
    <property type="protein sequence ID" value="AFU64519.1"/>
    <property type="molecule type" value="Genomic_DNA"/>
</dbReference>
<accession>K4IGH7</accession>
<organism evidence="1 2">
    <name type="scientific">Salmonella phage SKML-39</name>
    <dbReference type="NCBI Taxonomy" id="1204528"/>
    <lineage>
        <taxon>Viruses</taxon>
        <taxon>Duplodnaviria</taxon>
        <taxon>Heunggongvirae</taxon>
        <taxon>Uroviricota</taxon>
        <taxon>Caudoviricetes</taxon>
        <taxon>Pantevenvirales</taxon>
        <taxon>Ackermannviridae</taxon>
        <taxon>Aglimvirinae</taxon>
        <taxon>Agtrevirus</taxon>
        <taxon>Agtrevirus SKML39</taxon>
    </lineage>
</organism>
<sequence>MSLKLTEETALTLVQQQMFLDEVVISAVKQGIIKDDTLLNRPEMIHHLVVCLGEANHPRKKIVMFEEGVIDQAGRCALLRLAESHPGVKGKDVKTSVPVTPYTKGVEELSWFETINTIYIMAPNGKPVLDMRRWSNDLTTQIAKETDSEV</sequence>
<evidence type="ECO:0000313" key="2">
    <source>
        <dbReference type="Proteomes" id="UP000007005"/>
    </source>
</evidence>
<dbReference type="RefSeq" id="YP_007236271.1">
    <property type="nucleotide sequence ID" value="NC_019910.1"/>
</dbReference>
<keyword evidence="2" id="KW-1185">Reference proteome</keyword>
<dbReference type="KEGG" id="vg:14295923"/>
<proteinExistence type="predicted"/>
<name>K4IGH7_9CAUD</name>
<evidence type="ECO:0000313" key="1">
    <source>
        <dbReference type="EMBL" id="AFU64519.1"/>
    </source>
</evidence>
<protein>
    <submittedName>
        <fullName evidence="1">Uncharacterized protein</fullName>
    </submittedName>
</protein>